<organism evidence="2">
    <name type="scientific">marine metagenome</name>
    <dbReference type="NCBI Taxonomy" id="408172"/>
    <lineage>
        <taxon>unclassified sequences</taxon>
        <taxon>metagenomes</taxon>
        <taxon>ecological metagenomes</taxon>
    </lineage>
</organism>
<reference evidence="2" key="1">
    <citation type="submission" date="2018-05" db="EMBL/GenBank/DDBJ databases">
        <authorList>
            <person name="Lanie J.A."/>
            <person name="Ng W.-L."/>
            <person name="Kazmierczak K.M."/>
            <person name="Andrzejewski T.M."/>
            <person name="Davidsen T.M."/>
            <person name="Wayne K.J."/>
            <person name="Tettelin H."/>
            <person name="Glass J.I."/>
            <person name="Rusch D."/>
            <person name="Podicherti R."/>
            <person name="Tsui H.-C.T."/>
            <person name="Winkler M.E."/>
        </authorList>
    </citation>
    <scope>NUCLEOTIDE SEQUENCE</scope>
</reference>
<proteinExistence type="predicted"/>
<gene>
    <name evidence="2" type="ORF">METZ01_LOCUS199426</name>
</gene>
<name>A0A382E885_9ZZZZ</name>
<protein>
    <submittedName>
        <fullName evidence="2">Uncharacterized protein</fullName>
    </submittedName>
</protein>
<accession>A0A382E885</accession>
<evidence type="ECO:0000313" key="2">
    <source>
        <dbReference type="EMBL" id="SVB46572.1"/>
    </source>
</evidence>
<dbReference type="EMBL" id="UINC01043070">
    <property type="protein sequence ID" value="SVB46572.1"/>
    <property type="molecule type" value="Genomic_DNA"/>
</dbReference>
<sequence length="68" mass="7631">MTAAEYRRLRRMLQRERQKGLLALDLLADVATQSDRVVDESDVSGIDESVTSDSSTSRPRPVLPMPSR</sequence>
<feature type="region of interest" description="Disordered" evidence="1">
    <location>
        <begin position="36"/>
        <end position="68"/>
    </location>
</feature>
<dbReference type="AlphaFoldDB" id="A0A382E885"/>
<feature type="compositionally biased region" description="Polar residues" evidence="1">
    <location>
        <begin position="49"/>
        <end position="58"/>
    </location>
</feature>
<evidence type="ECO:0000256" key="1">
    <source>
        <dbReference type="SAM" id="MobiDB-lite"/>
    </source>
</evidence>